<keyword evidence="1" id="KW-0812">Transmembrane</keyword>
<sequence>MFFSSMNQQFRESENSLPTYEQVCGDTPATTTTLDTGRANNRFTQGQSVISSGAIGINLESGLQPRNTGILAPPENSSFSDEVVSWFNLYLSKILYFSYIFVLIELINLKYLHYARISNILIIYQAILILILISYWMTKTRKKLGLFESSFIFLISTVLYAFFDLIYSIRSSHTK</sequence>
<feature type="transmembrane region" description="Helical" evidence="1">
    <location>
        <begin position="119"/>
        <end position="138"/>
    </location>
</feature>
<feature type="transmembrane region" description="Helical" evidence="1">
    <location>
        <begin position="87"/>
        <end position="107"/>
    </location>
</feature>
<keyword evidence="1" id="KW-1133">Transmembrane helix</keyword>
<protein>
    <submittedName>
        <fullName evidence="3">Uncharacterized protein</fullName>
    </submittedName>
</protein>
<evidence type="ECO:0000256" key="1">
    <source>
        <dbReference type="SAM" id="Phobius"/>
    </source>
</evidence>
<keyword evidence="4" id="KW-1185">Reference proteome</keyword>
<name>A0A4Q9LI53_9MICR</name>
<reference evidence="4 5" key="1">
    <citation type="submission" date="2017-12" db="EMBL/GenBank/DDBJ databases">
        <authorList>
            <person name="Pombert J.-F."/>
            <person name="Haag K.L."/>
            <person name="Ebert D."/>
        </authorList>
    </citation>
    <scope>NUCLEOTIDE SEQUENCE [LARGE SCALE GENOMIC DNA]</scope>
    <source>
        <strain evidence="2">FI-OER-3-3</strain>
        <strain evidence="3">IL-G-3</strain>
    </source>
</reference>
<dbReference type="Proteomes" id="UP000292362">
    <property type="component" value="Unassembled WGS sequence"/>
</dbReference>
<dbReference type="AlphaFoldDB" id="A0A4Q9LI53"/>
<dbReference type="Proteomes" id="UP000292282">
    <property type="component" value="Unassembled WGS sequence"/>
</dbReference>
<evidence type="ECO:0000313" key="3">
    <source>
        <dbReference type="EMBL" id="TBU07657.1"/>
    </source>
</evidence>
<dbReference type="EMBL" id="PITJ01000091">
    <property type="protein sequence ID" value="TBU04763.1"/>
    <property type="molecule type" value="Genomic_DNA"/>
</dbReference>
<dbReference type="EMBL" id="PITK01002369">
    <property type="protein sequence ID" value="TBU07657.1"/>
    <property type="molecule type" value="Genomic_DNA"/>
</dbReference>
<feature type="transmembrane region" description="Helical" evidence="1">
    <location>
        <begin position="150"/>
        <end position="169"/>
    </location>
</feature>
<evidence type="ECO:0000313" key="5">
    <source>
        <dbReference type="Proteomes" id="UP000292362"/>
    </source>
</evidence>
<comment type="caution">
    <text evidence="3">The sequence shown here is derived from an EMBL/GenBank/DDBJ whole genome shotgun (WGS) entry which is preliminary data.</text>
</comment>
<evidence type="ECO:0000313" key="2">
    <source>
        <dbReference type="EMBL" id="TBU04763.1"/>
    </source>
</evidence>
<accession>A0A4Q9LI53</accession>
<dbReference type="VEuPathDB" id="MicrosporidiaDB:CWI37_0091p0040"/>
<proteinExistence type="predicted"/>
<gene>
    <name evidence="2" type="ORF">CWI37_0091p0040</name>
    <name evidence="3" type="ORF">CWI38_2369p0010</name>
</gene>
<dbReference type="VEuPathDB" id="MicrosporidiaDB:CWI38_2369p0010"/>
<keyword evidence="1" id="KW-0472">Membrane</keyword>
<organism evidence="3 4">
    <name type="scientific">Hamiltosporidium tvaerminnensis</name>
    <dbReference type="NCBI Taxonomy" id="1176355"/>
    <lineage>
        <taxon>Eukaryota</taxon>
        <taxon>Fungi</taxon>
        <taxon>Fungi incertae sedis</taxon>
        <taxon>Microsporidia</taxon>
        <taxon>Dubosqiidae</taxon>
        <taxon>Hamiltosporidium</taxon>
    </lineage>
</organism>
<evidence type="ECO:0000313" key="4">
    <source>
        <dbReference type="Proteomes" id="UP000292282"/>
    </source>
</evidence>